<dbReference type="InterPro" id="IPR006070">
    <property type="entry name" value="Sua5-like_dom"/>
</dbReference>
<comment type="caution">
    <text evidence="2">The sequence shown here is derived from an EMBL/GenBank/DDBJ whole genome shotgun (WGS) entry which is preliminary data.</text>
</comment>
<protein>
    <submittedName>
        <fullName evidence="2">Telomere recombination domain protein</fullName>
    </submittedName>
</protein>
<dbReference type="Proteomes" id="UP000012092">
    <property type="component" value="Unassembled WGS sequence"/>
</dbReference>
<dbReference type="InterPro" id="IPR017945">
    <property type="entry name" value="DHBP_synth_RibB-like_a/b_dom"/>
</dbReference>
<name>M6R727_LEPIR</name>
<feature type="domain" description="YrdC-like" evidence="1">
    <location>
        <begin position="12"/>
        <end position="101"/>
    </location>
</feature>
<dbReference type="PANTHER" id="PTHR42828:SF3">
    <property type="entry name" value="THREONYLCARBAMOYL-AMP SYNTHASE"/>
    <property type="match status" value="1"/>
</dbReference>
<proteinExistence type="predicted"/>
<dbReference type="Gene3D" id="3.90.870.10">
    <property type="entry name" value="DHBP synthase"/>
    <property type="match status" value="1"/>
</dbReference>
<dbReference type="InterPro" id="IPR052532">
    <property type="entry name" value="SUA5_domain"/>
</dbReference>
<gene>
    <name evidence="2" type="ORF">LEP1GSC116_4874</name>
</gene>
<evidence type="ECO:0000259" key="1">
    <source>
        <dbReference type="PROSITE" id="PS51163"/>
    </source>
</evidence>
<dbReference type="PANTHER" id="PTHR42828">
    <property type="entry name" value="DHBP SYNTHASE RIBB-LIKE ALPHA/BETA DOMAIN-CONTAINING PROTEIN"/>
    <property type="match status" value="1"/>
</dbReference>
<evidence type="ECO:0000313" key="3">
    <source>
        <dbReference type="Proteomes" id="UP000012092"/>
    </source>
</evidence>
<dbReference type="EMBL" id="AHNZ02000870">
    <property type="protein sequence ID" value="EMO03390.1"/>
    <property type="molecule type" value="Genomic_DNA"/>
</dbReference>
<sequence>MILSLHSINPEKRKLQQISDQLSQGKIYIFPTDTVYALLADSQSKLGVEKLYELKNISKNQPLSLICPSISIASNYIEHLSNDAFRLMKKFTPGPFTFITS</sequence>
<dbReference type="GO" id="GO:0003725">
    <property type="term" value="F:double-stranded RNA binding"/>
    <property type="evidence" value="ECO:0007669"/>
    <property type="project" value="InterPro"/>
</dbReference>
<evidence type="ECO:0000313" key="2">
    <source>
        <dbReference type="EMBL" id="EMO03390.1"/>
    </source>
</evidence>
<organism evidence="2 3">
    <name type="scientific">Leptospira interrogans serovar Icterohaemorrhagiae str. Verdun HP</name>
    <dbReference type="NCBI Taxonomy" id="1049910"/>
    <lineage>
        <taxon>Bacteria</taxon>
        <taxon>Pseudomonadati</taxon>
        <taxon>Spirochaetota</taxon>
        <taxon>Spirochaetia</taxon>
        <taxon>Leptospirales</taxon>
        <taxon>Leptospiraceae</taxon>
        <taxon>Leptospira</taxon>
    </lineage>
</organism>
<accession>M6R727</accession>
<dbReference type="SUPFAM" id="SSF55821">
    <property type="entry name" value="YrdC/RibB"/>
    <property type="match status" value="1"/>
</dbReference>
<dbReference type="PROSITE" id="PS51163">
    <property type="entry name" value="YRDC"/>
    <property type="match status" value="1"/>
</dbReference>
<reference evidence="2 3" key="1">
    <citation type="submission" date="2013-01" db="EMBL/GenBank/DDBJ databases">
        <authorList>
            <person name="Harkins D.M."/>
            <person name="Durkin A.S."/>
            <person name="Brinkac L.M."/>
            <person name="Haft D.H."/>
            <person name="Selengut J.D."/>
            <person name="Sanka R."/>
            <person name="DePew J."/>
            <person name="Purushe J."/>
            <person name="Picardeau M."/>
            <person name="Werts C."/>
            <person name="Goarant C."/>
            <person name="Vinetz J.M."/>
            <person name="Sutton G.G."/>
            <person name="Nierman W.C."/>
            <person name="Fouts D.E."/>
        </authorList>
    </citation>
    <scope>NUCLEOTIDE SEQUENCE [LARGE SCALE GENOMIC DNA]</scope>
    <source>
        <strain evidence="2 3">Verdun HP</strain>
    </source>
</reference>
<feature type="non-terminal residue" evidence="2">
    <location>
        <position position="101"/>
    </location>
</feature>
<dbReference type="Pfam" id="PF01300">
    <property type="entry name" value="Sua5_yciO_yrdC"/>
    <property type="match status" value="1"/>
</dbReference>
<dbReference type="AlphaFoldDB" id="M6R727"/>